<sequence>MLKLGLISRNALEMLCTRYEIDVIVINMLFPENSEILIPARENMR</sequence>
<proteinExistence type="predicted"/>
<dbReference type="KEGG" id="rof:AAGW17_00465"/>
<accession>A0AAU7BYQ2</accession>
<evidence type="ECO:0000313" key="1">
    <source>
        <dbReference type="EMBL" id="XBG66386.1"/>
    </source>
</evidence>
<name>A0AAU7BYQ2_9RICK</name>
<reference evidence="1" key="1">
    <citation type="submission" date="2024-05" db="EMBL/GenBank/DDBJ databases">
        <title>Characterization of a novel Rickettsia species. (Rickettsia oklahomia sp. nov.) from Amblyomma americanum ticks.</title>
        <authorList>
            <person name="Korla P.K."/>
            <person name="Karounos M."/>
            <person name="Wilson J.M."/>
            <person name="Little S.E."/>
            <person name="Qurollo B.A."/>
        </authorList>
    </citation>
    <scope>NUCLEOTIDE SEQUENCE</scope>
    <source>
        <strain evidence="1">Oklahoma-10</strain>
    </source>
</reference>
<dbReference type="EMBL" id="CP157197">
    <property type="protein sequence ID" value="XBG66386.1"/>
    <property type="molecule type" value="Genomic_DNA"/>
</dbReference>
<gene>
    <name evidence="1" type="ORF">AAGW17_00465</name>
</gene>
<protein>
    <submittedName>
        <fullName evidence="1">Uncharacterized protein</fullName>
    </submittedName>
</protein>
<dbReference type="AlphaFoldDB" id="A0AAU7BYQ2"/>
<organism evidence="1">
    <name type="scientific">Rickettsia oklahomensis</name>
    <dbReference type="NCBI Taxonomy" id="3141789"/>
    <lineage>
        <taxon>Bacteria</taxon>
        <taxon>Pseudomonadati</taxon>
        <taxon>Pseudomonadota</taxon>
        <taxon>Alphaproteobacteria</taxon>
        <taxon>Rickettsiales</taxon>
        <taxon>Rickettsiaceae</taxon>
        <taxon>Rickettsieae</taxon>
        <taxon>Rickettsia</taxon>
        <taxon>belli group</taxon>
    </lineage>
</organism>
<dbReference type="RefSeq" id="WP_347939003.1">
    <property type="nucleotide sequence ID" value="NZ_CP157197.1"/>
</dbReference>